<evidence type="ECO:0000313" key="1">
    <source>
        <dbReference type="EMBL" id="SFA76532.1"/>
    </source>
</evidence>
<dbReference type="STRING" id="84698.SAMN04488528_1002119"/>
<sequence>MEKLCPVCNSICEKHVICYKCGNYMEDMGRNSQYYDSYSCDIEIDTNGACIHLYQCKSCNAENLVKIQEIFI</sequence>
<reference evidence="1 2" key="1">
    <citation type="submission" date="2016-10" db="EMBL/GenBank/DDBJ databases">
        <authorList>
            <person name="de Groot N.N."/>
        </authorList>
    </citation>
    <scope>NUCLEOTIDE SEQUENCE [LARGE SCALE GENOMIC DNA]</scope>
    <source>
        <strain evidence="1 2">DSM 12271</strain>
    </source>
</reference>
<proteinExistence type="predicted"/>
<dbReference type="AlphaFoldDB" id="A0A1I0VJN5"/>
<dbReference type="EMBL" id="FOKI01000002">
    <property type="protein sequence ID" value="SFA76532.1"/>
    <property type="molecule type" value="Genomic_DNA"/>
</dbReference>
<dbReference type="Proteomes" id="UP000198619">
    <property type="component" value="Unassembled WGS sequence"/>
</dbReference>
<evidence type="ECO:0000313" key="2">
    <source>
        <dbReference type="Proteomes" id="UP000198619"/>
    </source>
</evidence>
<accession>A0A1I0VJN5</accession>
<organism evidence="1 2">
    <name type="scientific">Clostridium frigidicarnis</name>
    <dbReference type="NCBI Taxonomy" id="84698"/>
    <lineage>
        <taxon>Bacteria</taxon>
        <taxon>Bacillati</taxon>
        <taxon>Bacillota</taxon>
        <taxon>Clostridia</taxon>
        <taxon>Eubacteriales</taxon>
        <taxon>Clostridiaceae</taxon>
        <taxon>Clostridium</taxon>
    </lineage>
</organism>
<name>A0A1I0VJN5_9CLOT</name>
<protein>
    <submittedName>
        <fullName evidence="1">Uncharacterized protein</fullName>
    </submittedName>
</protein>
<keyword evidence="2" id="KW-1185">Reference proteome</keyword>
<dbReference type="RefSeq" id="WP_090038290.1">
    <property type="nucleotide sequence ID" value="NZ_FOKI01000002.1"/>
</dbReference>
<gene>
    <name evidence="1" type="ORF">SAMN04488528_1002119</name>
</gene>
<dbReference type="OrthoDB" id="1683552at2"/>